<sequence>MLQYLATAAALVCAVLFYLRRTALSVANAAIPPPLPDPTPSPAQPPKKSKPPSHKPHPVPKPRAGAEKKPDHPRLLVQLKGHAEEITGISWGRGGTVLASASKDRSVRLWSIDAAKPTSPKYIKVPIDSDYPTCVALSTDATRIVIGTGYGQTVRVYDLDKKTPQTYTQTAEFERGHHTADLLASLLSPTGKYVVSCSVDTTLNVWTEEGELVQSVRTNAVNNYTVKVSPKGRFFALGAFTTDVKIWEPKLDKSTQKVTSIPRAMDLTGHRRGITGLDFSADERRVATVSRDGFLRLFDIDVRYTVNEDPRILHTVPAPAGLDGAMELLALAPDARRVVVVAGRGFVVWDWEAAQEVEVVESAHGGGDFDVLWG</sequence>
<dbReference type="InterPro" id="IPR042410">
    <property type="entry name" value="WBSCR13"/>
</dbReference>
<accession>A0A4P9WCK2</accession>
<dbReference type="GO" id="GO:0005783">
    <property type="term" value="C:endoplasmic reticulum"/>
    <property type="evidence" value="ECO:0007669"/>
    <property type="project" value="TreeGrafter"/>
</dbReference>
<proteinExistence type="predicted"/>
<dbReference type="InterPro" id="IPR036322">
    <property type="entry name" value="WD40_repeat_dom_sf"/>
</dbReference>
<dbReference type="PANTHER" id="PTHR44321:SF1">
    <property type="entry name" value="TRANSDUCIN BETA-LIKE PROTEIN 2"/>
    <property type="match status" value="1"/>
</dbReference>
<feature type="region of interest" description="Disordered" evidence="2">
    <location>
        <begin position="30"/>
        <end position="71"/>
    </location>
</feature>
<dbReference type="EMBL" id="KZ995581">
    <property type="protein sequence ID" value="RKO90391.1"/>
    <property type="molecule type" value="Genomic_DNA"/>
</dbReference>
<dbReference type="OrthoDB" id="2158548at2759"/>
<evidence type="ECO:0000313" key="3">
    <source>
        <dbReference type="EMBL" id="RKO90391.1"/>
    </source>
</evidence>
<feature type="non-terminal residue" evidence="3">
    <location>
        <position position="374"/>
    </location>
</feature>
<dbReference type="Pfam" id="PF00400">
    <property type="entry name" value="WD40"/>
    <property type="match status" value="3"/>
</dbReference>
<organism evidence="3 4">
    <name type="scientific">Blyttiomyces helicus</name>
    <dbReference type="NCBI Taxonomy" id="388810"/>
    <lineage>
        <taxon>Eukaryota</taxon>
        <taxon>Fungi</taxon>
        <taxon>Fungi incertae sedis</taxon>
        <taxon>Chytridiomycota</taxon>
        <taxon>Chytridiomycota incertae sedis</taxon>
        <taxon>Chytridiomycetes</taxon>
        <taxon>Chytridiomycetes incertae sedis</taxon>
        <taxon>Blyttiomyces</taxon>
    </lineage>
</organism>
<protein>
    <submittedName>
        <fullName evidence="3">WD40-repeat-containing domain protein</fullName>
    </submittedName>
</protein>
<keyword evidence="4" id="KW-1185">Reference proteome</keyword>
<feature type="repeat" description="WD" evidence="1">
    <location>
        <begin position="79"/>
        <end position="120"/>
    </location>
</feature>
<evidence type="ECO:0000256" key="2">
    <source>
        <dbReference type="SAM" id="MobiDB-lite"/>
    </source>
</evidence>
<dbReference type="SUPFAM" id="SSF50978">
    <property type="entry name" value="WD40 repeat-like"/>
    <property type="match status" value="1"/>
</dbReference>
<reference evidence="4" key="1">
    <citation type="journal article" date="2018" name="Nat. Microbiol.">
        <title>Leveraging single-cell genomics to expand the fungal tree of life.</title>
        <authorList>
            <person name="Ahrendt S.R."/>
            <person name="Quandt C.A."/>
            <person name="Ciobanu D."/>
            <person name="Clum A."/>
            <person name="Salamov A."/>
            <person name="Andreopoulos B."/>
            <person name="Cheng J.F."/>
            <person name="Woyke T."/>
            <person name="Pelin A."/>
            <person name="Henrissat B."/>
            <person name="Reynolds N.K."/>
            <person name="Benny G.L."/>
            <person name="Smith M.E."/>
            <person name="James T.Y."/>
            <person name="Grigoriev I.V."/>
        </authorList>
    </citation>
    <scope>NUCLEOTIDE SEQUENCE [LARGE SCALE GENOMIC DNA]</scope>
</reference>
<dbReference type="GO" id="GO:0030968">
    <property type="term" value="P:endoplasmic reticulum unfolded protein response"/>
    <property type="evidence" value="ECO:0007669"/>
    <property type="project" value="TreeGrafter"/>
</dbReference>
<dbReference type="InterPro" id="IPR001680">
    <property type="entry name" value="WD40_rpt"/>
</dbReference>
<dbReference type="PANTHER" id="PTHR44321">
    <property type="entry name" value="TRANSDUCIN BETA-LIKE PROTEIN 2"/>
    <property type="match status" value="1"/>
</dbReference>
<gene>
    <name evidence="3" type="ORF">BDK51DRAFT_34922</name>
</gene>
<dbReference type="SMART" id="SM00320">
    <property type="entry name" value="WD40"/>
    <property type="match status" value="5"/>
</dbReference>
<dbReference type="AlphaFoldDB" id="A0A4P9WCK2"/>
<name>A0A4P9WCK2_9FUNG</name>
<evidence type="ECO:0000313" key="4">
    <source>
        <dbReference type="Proteomes" id="UP000269721"/>
    </source>
</evidence>
<evidence type="ECO:0000256" key="1">
    <source>
        <dbReference type="PROSITE-ProRule" id="PRU00221"/>
    </source>
</evidence>
<dbReference type="PROSITE" id="PS50294">
    <property type="entry name" value="WD_REPEATS_REGION"/>
    <property type="match status" value="2"/>
</dbReference>
<dbReference type="PROSITE" id="PS50082">
    <property type="entry name" value="WD_REPEATS_2"/>
    <property type="match status" value="3"/>
</dbReference>
<dbReference type="Gene3D" id="2.130.10.10">
    <property type="entry name" value="YVTN repeat-like/Quinoprotein amine dehydrogenase"/>
    <property type="match status" value="3"/>
</dbReference>
<feature type="compositionally biased region" description="Pro residues" evidence="2">
    <location>
        <begin position="31"/>
        <end position="45"/>
    </location>
</feature>
<feature type="compositionally biased region" description="Basic residues" evidence="2">
    <location>
        <begin position="47"/>
        <end position="60"/>
    </location>
</feature>
<dbReference type="InterPro" id="IPR015943">
    <property type="entry name" value="WD40/YVTN_repeat-like_dom_sf"/>
</dbReference>
<dbReference type="Proteomes" id="UP000269721">
    <property type="component" value="Unassembled WGS sequence"/>
</dbReference>
<keyword evidence="1" id="KW-0853">WD repeat</keyword>
<feature type="repeat" description="WD" evidence="1">
    <location>
        <begin position="267"/>
        <end position="308"/>
    </location>
</feature>
<feature type="repeat" description="WD" evidence="1">
    <location>
        <begin position="175"/>
        <end position="206"/>
    </location>
</feature>